<evidence type="ECO:0000313" key="7">
    <source>
        <dbReference type="Proteomes" id="UP000243374"/>
    </source>
</evidence>
<comment type="similarity">
    <text evidence="1">Belongs to the transposase 11 family.</text>
</comment>
<gene>
    <name evidence="6" type="ORF">SAMN04487865_100572</name>
</gene>
<dbReference type="RefSeq" id="WP_074839150.1">
    <property type="nucleotide sequence ID" value="NZ_CP047056.1"/>
</dbReference>
<dbReference type="NCBIfam" id="NF033592">
    <property type="entry name" value="transpos_IS4_1"/>
    <property type="match status" value="1"/>
</dbReference>
<keyword evidence="3" id="KW-0238">DNA-binding</keyword>
<evidence type="ECO:0000256" key="2">
    <source>
        <dbReference type="ARBA" id="ARBA00022578"/>
    </source>
</evidence>
<accession>A0A662Z8I3</accession>
<protein>
    <submittedName>
        <fullName evidence="6">Transposase DDE domain-containing protein</fullName>
    </submittedName>
</protein>
<dbReference type="InterPro" id="IPR002559">
    <property type="entry name" value="Transposase_11"/>
</dbReference>
<evidence type="ECO:0000256" key="3">
    <source>
        <dbReference type="ARBA" id="ARBA00023125"/>
    </source>
</evidence>
<evidence type="ECO:0000256" key="1">
    <source>
        <dbReference type="ARBA" id="ARBA00010075"/>
    </source>
</evidence>
<feature type="domain" description="Transposase IS4-like" evidence="5">
    <location>
        <begin position="143"/>
        <end position="373"/>
    </location>
</feature>
<keyword evidence="2" id="KW-0815">Transposition</keyword>
<keyword evidence="4" id="KW-0233">DNA recombination</keyword>
<dbReference type="EMBL" id="FOSF01000005">
    <property type="protein sequence ID" value="SFJ87790.1"/>
    <property type="molecule type" value="Genomic_DNA"/>
</dbReference>
<dbReference type="SUPFAM" id="SSF53098">
    <property type="entry name" value="Ribonuclease H-like"/>
    <property type="match status" value="1"/>
</dbReference>
<dbReference type="GO" id="GO:0004803">
    <property type="term" value="F:transposase activity"/>
    <property type="evidence" value="ECO:0007669"/>
    <property type="project" value="InterPro"/>
</dbReference>
<proteinExistence type="inferred from homology"/>
<dbReference type="Pfam" id="PF01609">
    <property type="entry name" value="DDE_Tnp_1"/>
    <property type="match status" value="1"/>
</dbReference>
<dbReference type="Proteomes" id="UP000243374">
    <property type="component" value="Unassembled WGS sequence"/>
</dbReference>
<dbReference type="AlphaFoldDB" id="A0A662Z8I3"/>
<organism evidence="6 7">
    <name type="scientific">Succinivibrio dextrinosolvens</name>
    <dbReference type="NCBI Taxonomy" id="83771"/>
    <lineage>
        <taxon>Bacteria</taxon>
        <taxon>Pseudomonadati</taxon>
        <taxon>Pseudomonadota</taxon>
        <taxon>Gammaproteobacteria</taxon>
        <taxon>Aeromonadales</taxon>
        <taxon>Succinivibrionaceae</taxon>
        <taxon>Succinivibrio</taxon>
    </lineage>
</organism>
<dbReference type="PANTHER" id="PTHR33258">
    <property type="entry name" value="TRANSPOSASE INSL FOR INSERTION SEQUENCE ELEMENT IS186A-RELATED"/>
    <property type="match status" value="1"/>
</dbReference>
<evidence type="ECO:0000313" key="6">
    <source>
        <dbReference type="EMBL" id="SFJ87790.1"/>
    </source>
</evidence>
<dbReference type="GO" id="GO:0006313">
    <property type="term" value="P:DNA transposition"/>
    <property type="evidence" value="ECO:0007669"/>
    <property type="project" value="InterPro"/>
</dbReference>
<evidence type="ECO:0000259" key="5">
    <source>
        <dbReference type="Pfam" id="PF01609"/>
    </source>
</evidence>
<dbReference type="GO" id="GO:0003677">
    <property type="term" value="F:DNA binding"/>
    <property type="evidence" value="ECO:0007669"/>
    <property type="project" value="UniProtKB-KW"/>
</dbReference>
<keyword evidence="7" id="KW-1185">Reference proteome</keyword>
<evidence type="ECO:0000256" key="4">
    <source>
        <dbReference type="ARBA" id="ARBA00023172"/>
    </source>
</evidence>
<reference evidence="6 7" key="1">
    <citation type="submission" date="2016-10" db="EMBL/GenBank/DDBJ databases">
        <authorList>
            <person name="Varghese N."/>
            <person name="Submissions S."/>
        </authorList>
    </citation>
    <scope>NUCLEOTIDE SEQUENCE [LARGE SCALE GENOMIC DNA]</scope>
    <source>
        <strain evidence="6 7">22B</strain>
    </source>
</reference>
<dbReference type="InterPro" id="IPR047952">
    <property type="entry name" value="Transpos_IS4"/>
</dbReference>
<sequence>MEPLSLFLSNLSTNLSPSAKNLLSVLSKDNIRDIAFECKACIRKRKFSLSSYLLGSLSKLCSSTRSSEFTLNDFHMNYNRNQAEALRMSHKCIHKQLDSDEALAVVKTIVEQSISLFSHKLAKKIKKYLSEDLTTILKALGVKDIILIDGTEIDLQYSCAANFGCQGKGRDRLDGESARPGAKLHVAYSLIQQTFIYIDISEAVGSERDRVLKEYLKDCLLIADRGYIDEELEKSLSDEGIQFLIRGKVNTNGTIVEAFTEDGSILKEYTGKKLKDLPKKLNCDVTIRTTKGNALRIIHRYNPAAKDEDKISILRTNVRRDKLGSKQLYLLYRVRWNIELFNKANKSGNNLKSINSSKKNVILIFILLSLLASIIKTFCGTKAVLKHEITNLSLLKLHKYNDLFADFVNALAYKSRSTIYRIFKELLANIAEFCTRTTPSQRDRILLKDLPLLFWQIANQLGASCKIA</sequence>
<name>A0A662Z8I3_9GAMM</name>
<dbReference type="PANTHER" id="PTHR33258:SF1">
    <property type="entry name" value="TRANSPOSASE INSL FOR INSERTION SEQUENCE ELEMENT IS186A-RELATED"/>
    <property type="match status" value="1"/>
</dbReference>
<dbReference type="InterPro" id="IPR012337">
    <property type="entry name" value="RNaseH-like_sf"/>
</dbReference>